<evidence type="ECO:0000313" key="3">
    <source>
        <dbReference type="Proteomes" id="UP001193680"/>
    </source>
</evidence>
<proteinExistence type="predicted"/>
<keyword evidence="3" id="KW-1185">Reference proteome</keyword>
<organism evidence="2 3">
    <name type="scientific">Thiomicrorhabdus heinhorstiae</name>
    <dbReference type="NCBI Taxonomy" id="2748010"/>
    <lineage>
        <taxon>Bacteria</taxon>
        <taxon>Pseudomonadati</taxon>
        <taxon>Pseudomonadota</taxon>
        <taxon>Gammaproteobacteria</taxon>
        <taxon>Thiotrichales</taxon>
        <taxon>Piscirickettsiaceae</taxon>
        <taxon>Thiomicrorhabdus</taxon>
    </lineage>
</organism>
<evidence type="ECO:0000259" key="1">
    <source>
        <dbReference type="Pfam" id="PF01706"/>
    </source>
</evidence>
<gene>
    <name evidence="2" type="ORF">H8792_005680</name>
</gene>
<dbReference type="InterPro" id="IPR011002">
    <property type="entry name" value="FliG_a-hlx"/>
</dbReference>
<dbReference type="Pfam" id="PF01706">
    <property type="entry name" value="FliG_C"/>
    <property type="match status" value="1"/>
</dbReference>
<dbReference type="InterPro" id="IPR023087">
    <property type="entry name" value="Flg_Motor_Flig_C"/>
</dbReference>
<feature type="domain" description="Flagellar motor switch protein FliG C-terminal" evidence="1">
    <location>
        <begin position="61"/>
        <end position="145"/>
    </location>
</feature>
<protein>
    <recommendedName>
        <fullName evidence="1">Flagellar motor switch protein FliG C-terminal domain-containing protein</fullName>
    </recommendedName>
</protein>
<dbReference type="Gene3D" id="1.10.220.30">
    <property type="match status" value="1"/>
</dbReference>
<reference evidence="2 3" key="1">
    <citation type="submission" date="2020-11" db="EMBL/GenBank/DDBJ databases">
        <title>Sulfur oxidizing isolate from Hospital Hole Sinkhole.</title>
        <authorList>
            <person name="Scott K.M."/>
        </authorList>
    </citation>
    <scope>NUCLEOTIDE SEQUENCE [LARGE SCALE GENOMIC DNA]</scope>
    <source>
        <strain evidence="2 3">HH1</strain>
    </source>
</reference>
<dbReference type="RefSeq" id="WP_185977972.1">
    <property type="nucleotide sequence ID" value="NZ_JACBGI020000007.1"/>
</dbReference>
<name>A0ABS0BVH6_9GAMM</name>
<dbReference type="Proteomes" id="UP001193680">
    <property type="component" value="Unassembled WGS sequence"/>
</dbReference>
<dbReference type="EMBL" id="JACBGI020000007">
    <property type="protein sequence ID" value="MBF6057828.1"/>
    <property type="molecule type" value="Genomic_DNA"/>
</dbReference>
<comment type="caution">
    <text evidence="2">The sequence shown here is derived from an EMBL/GenBank/DDBJ whole genome shotgun (WGS) entry which is preliminary data.</text>
</comment>
<accession>A0ABS0BVH6</accession>
<dbReference type="SUPFAM" id="SSF48029">
    <property type="entry name" value="FliG"/>
    <property type="match status" value="1"/>
</dbReference>
<evidence type="ECO:0000313" key="2">
    <source>
        <dbReference type="EMBL" id="MBF6057828.1"/>
    </source>
</evidence>
<sequence length="154" mass="17445">MKVGIQKLHENEWLVHVGFASVKMDRFSVELLAIALESLGILDHGEEHSELNGYLKLGLRIKDLKDLDLQKLLSELELSDLVLFLLAAEDDELKQKVEHNMGSMLCKQLNEDLKVTACPDEQTLKPAIRRIVEKSFELETKGVIEFASATARYI</sequence>